<dbReference type="Gene3D" id="1.25.40.10">
    <property type="entry name" value="Tetratricopeptide repeat domain"/>
    <property type="match status" value="3"/>
</dbReference>
<dbReference type="EMBL" id="CP000112">
    <property type="protein sequence ID" value="ABB37258.2"/>
    <property type="molecule type" value="Genomic_DNA"/>
</dbReference>
<dbReference type="SMART" id="SM00028">
    <property type="entry name" value="TPR"/>
    <property type="match status" value="4"/>
</dbReference>
<keyword evidence="3" id="KW-1185">Reference proteome</keyword>
<dbReference type="PANTHER" id="PTHR12558:SF13">
    <property type="entry name" value="CELL DIVISION CYCLE PROTEIN 27 HOMOLOG"/>
    <property type="match status" value="1"/>
</dbReference>
<proteinExistence type="predicted"/>
<organism evidence="2 3">
    <name type="scientific">Oleidesulfovibrio alaskensis (strain ATCC BAA-1058 / DSM 17464 / G20)</name>
    <name type="common">Desulfovibrio alaskensis</name>
    <dbReference type="NCBI Taxonomy" id="207559"/>
    <lineage>
        <taxon>Bacteria</taxon>
        <taxon>Pseudomonadati</taxon>
        <taxon>Thermodesulfobacteriota</taxon>
        <taxon>Desulfovibrionia</taxon>
        <taxon>Desulfovibrionales</taxon>
        <taxon>Desulfovibrionaceae</taxon>
        <taxon>Oleidesulfovibrio</taxon>
    </lineage>
</organism>
<evidence type="ECO:0000256" key="1">
    <source>
        <dbReference type="PROSITE-ProRule" id="PRU00339"/>
    </source>
</evidence>
<dbReference type="STRING" id="207559.Dde_0457"/>
<reference evidence="2 3" key="1">
    <citation type="journal article" date="2011" name="J. Bacteriol.">
        <title>Complete genome sequence and updated annotation of Desulfovibrio alaskensis G20.</title>
        <authorList>
            <person name="Hauser L.J."/>
            <person name="Land M.L."/>
            <person name="Brown S.D."/>
            <person name="Larimer F."/>
            <person name="Keller K.L."/>
            <person name="Rapp-Giles B.J."/>
            <person name="Price M.N."/>
            <person name="Lin M."/>
            <person name="Bruce D.C."/>
            <person name="Detter J.C."/>
            <person name="Tapia R."/>
            <person name="Han C.S."/>
            <person name="Goodwin L.A."/>
            <person name="Cheng J.F."/>
            <person name="Pitluck S."/>
            <person name="Copeland A."/>
            <person name="Lucas S."/>
            <person name="Nolan M."/>
            <person name="Lapidus A.L."/>
            <person name="Palumbo A.V."/>
            <person name="Wall J.D."/>
        </authorList>
    </citation>
    <scope>NUCLEOTIDE SEQUENCE [LARGE SCALE GENOMIC DNA]</scope>
    <source>
        <strain evidence="3">ATCC BAA 1058 / DSM 17464 / G20</strain>
    </source>
</reference>
<evidence type="ECO:0000313" key="3">
    <source>
        <dbReference type="Proteomes" id="UP000002710"/>
    </source>
</evidence>
<dbReference type="PROSITE" id="PS50005">
    <property type="entry name" value="TPR"/>
    <property type="match status" value="2"/>
</dbReference>
<name>Q315Y8_OLEA2</name>
<dbReference type="Proteomes" id="UP000002710">
    <property type="component" value="Chromosome"/>
</dbReference>
<accession>Q315Y8</accession>
<feature type="repeat" description="TPR" evidence="1">
    <location>
        <begin position="221"/>
        <end position="254"/>
    </location>
</feature>
<feature type="repeat" description="TPR" evidence="1">
    <location>
        <begin position="285"/>
        <end position="318"/>
    </location>
</feature>
<dbReference type="Pfam" id="PF13432">
    <property type="entry name" value="TPR_16"/>
    <property type="match status" value="1"/>
</dbReference>
<dbReference type="eggNOG" id="COG0457">
    <property type="taxonomic scope" value="Bacteria"/>
</dbReference>
<dbReference type="HOGENOM" id="CLU_060079_0_0_7"/>
<protein>
    <submittedName>
        <fullName evidence="2">Tetratricopeptide TPR_2 repeat-containing protein</fullName>
    </submittedName>
</protein>
<dbReference type="InterPro" id="IPR019734">
    <property type="entry name" value="TPR_rpt"/>
</dbReference>
<dbReference type="SUPFAM" id="SSF81901">
    <property type="entry name" value="HCP-like"/>
    <property type="match status" value="1"/>
</dbReference>
<gene>
    <name evidence="2" type="ordered locus">Dde_0457</name>
</gene>
<evidence type="ECO:0000313" key="2">
    <source>
        <dbReference type="EMBL" id="ABB37258.2"/>
    </source>
</evidence>
<dbReference type="AlphaFoldDB" id="Q315Y8"/>
<dbReference type="SUPFAM" id="SSF48452">
    <property type="entry name" value="TPR-like"/>
    <property type="match status" value="2"/>
</dbReference>
<keyword evidence="1" id="KW-0802">TPR repeat</keyword>
<dbReference type="PANTHER" id="PTHR12558">
    <property type="entry name" value="CELL DIVISION CYCLE 16,23,27"/>
    <property type="match status" value="1"/>
</dbReference>
<dbReference type="KEGG" id="dde:Dde_0457"/>
<dbReference type="InterPro" id="IPR011990">
    <property type="entry name" value="TPR-like_helical_dom_sf"/>
</dbReference>
<dbReference type="Pfam" id="PF14559">
    <property type="entry name" value="TPR_19"/>
    <property type="match status" value="1"/>
</dbReference>
<sequence>MTGYAMLERLWHTPARQMRLAVLCVAVCTMLPVLCDSALAGVRSVTAMEYEIFTEAKRLVDKGRHDMAAEKMAVYFRRYSDRHQYAYELYGAVLLEMKREDLAVSVLREGAGEYADSGSLAQMLGTALYRAGKPLEAADAFLKAYALSGEAKTYLAYSAAVFLARGEQYGRAAAVLRPLTGRAEAKADWHILLAQCLMRQDKLQEAAQGLRAAVRVYPEDAKVWRMLGLVYYRQGLRDKAAATYEIAHKLAPPSSRESAQLASLYCSLGAPSLGARAVGEAPPTPEMLDNLAHSLARGGDLPAALEHAQKALEQAPTDDRRFRKGQILLRMEKKAEAAVVFSDLAAGGGRLARKARWMLAVMAWNDGDWQQARVELEKLASGGDRMDKRARRLLGILDQVSGGAEHEGRQQKEGSAS</sequence>